<dbReference type="InterPro" id="IPR045079">
    <property type="entry name" value="Oxoprolinase-like"/>
</dbReference>
<feature type="region of interest" description="Disordered" evidence="1">
    <location>
        <begin position="299"/>
        <end position="320"/>
    </location>
</feature>
<dbReference type="PANTHER" id="PTHR11365">
    <property type="entry name" value="5-OXOPROLINASE RELATED"/>
    <property type="match status" value="1"/>
</dbReference>
<name>A0ABN6X5M7_9MICO</name>
<protein>
    <recommendedName>
        <fullName evidence="2">Hydantoinase B/oxoprolinase domain-containing protein</fullName>
    </recommendedName>
</protein>
<evidence type="ECO:0000259" key="2">
    <source>
        <dbReference type="Pfam" id="PF02538"/>
    </source>
</evidence>
<keyword evidence="4" id="KW-1185">Reference proteome</keyword>
<dbReference type="PANTHER" id="PTHR11365:SF23">
    <property type="entry name" value="HYPOTHETICAL 5-OXOPROLINASE (EUROFUNG)-RELATED"/>
    <property type="match status" value="1"/>
</dbReference>
<evidence type="ECO:0000313" key="3">
    <source>
        <dbReference type="EMBL" id="BDZ39989.1"/>
    </source>
</evidence>
<dbReference type="InterPro" id="IPR003692">
    <property type="entry name" value="Hydantoinase_B"/>
</dbReference>
<sequence>MHLVHEGVRQEELLQLILLNCQVPEERIADLRAQEAALRVAVSRFSELCDRYGSAVVRAIGAELLDYTERRTRAAIAEFPDGEYSFEDRFDCPELDDELTLRVRIVVKGEEMLFDFAGNPPQVRASVNVVWTGLYAAVYYTIKTLIDPDIAPNAGLYRPVTIEAPEGSIINCSAPAAVNGRSETCQRIVDLIQGALAPAVPERVTGASNGANTGVHFSGHDSERGRDFVYLETIGGGSGARYDKDGLDGVQVHMTNTSNLPVESLEAEYPLMVEAYEFIEDSGGIGEFRGGWASAAASGSRPRTCTTGWTPVGRSPSPGGCSAVGPVRRHAACSARTPLRSTTDTRCFSPASGLPSRRRVRAGTAIPPSVPWTPSRPMSRTDVSRRRLRGAIGPEPEERPTRA</sequence>
<dbReference type="Proteomes" id="UP001321543">
    <property type="component" value="Chromosome"/>
</dbReference>
<evidence type="ECO:0000313" key="4">
    <source>
        <dbReference type="Proteomes" id="UP001321543"/>
    </source>
</evidence>
<organism evidence="3 4">
    <name type="scientific">Microbacterium suwonense</name>
    <dbReference type="NCBI Taxonomy" id="683047"/>
    <lineage>
        <taxon>Bacteria</taxon>
        <taxon>Bacillati</taxon>
        <taxon>Actinomycetota</taxon>
        <taxon>Actinomycetes</taxon>
        <taxon>Micrococcales</taxon>
        <taxon>Microbacteriaceae</taxon>
        <taxon>Microbacterium</taxon>
    </lineage>
</organism>
<evidence type="ECO:0000256" key="1">
    <source>
        <dbReference type="SAM" id="MobiDB-lite"/>
    </source>
</evidence>
<gene>
    <name evidence="3" type="ORF">GCM10025863_26030</name>
</gene>
<feature type="region of interest" description="Disordered" evidence="1">
    <location>
        <begin position="338"/>
        <end position="403"/>
    </location>
</feature>
<proteinExistence type="predicted"/>
<dbReference type="Pfam" id="PF02538">
    <property type="entry name" value="Hydantoinase_B"/>
    <property type="match status" value="1"/>
</dbReference>
<accession>A0ABN6X5M7</accession>
<dbReference type="EMBL" id="AP027728">
    <property type="protein sequence ID" value="BDZ39989.1"/>
    <property type="molecule type" value="Genomic_DNA"/>
</dbReference>
<reference evidence="4" key="1">
    <citation type="journal article" date="2019" name="Int. J. Syst. Evol. Microbiol.">
        <title>The Global Catalogue of Microorganisms (GCM) 10K type strain sequencing project: providing services to taxonomists for standard genome sequencing and annotation.</title>
        <authorList>
            <consortium name="The Broad Institute Genomics Platform"/>
            <consortium name="The Broad Institute Genome Sequencing Center for Infectious Disease"/>
            <person name="Wu L."/>
            <person name="Ma J."/>
        </authorList>
    </citation>
    <scope>NUCLEOTIDE SEQUENCE [LARGE SCALE GENOMIC DNA]</scope>
    <source>
        <strain evidence="4">NBRC 106310</strain>
    </source>
</reference>
<feature type="domain" description="Hydantoinase B/oxoprolinase" evidence="2">
    <location>
        <begin position="1"/>
        <end position="294"/>
    </location>
</feature>